<dbReference type="CDD" id="cd22160">
    <property type="entry name" value="F-box_AtFBL13-like"/>
    <property type="match status" value="1"/>
</dbReference>
<dbReference type="AlphaFoldDB" id="A0A9W7XCB7"/>
<dbReference type="Pfam" id="PF00646">
    <property type="entry name" value="F-box"/>
    <property type="match status" value="1"/>
</dbReference>
<dbReference type="OrthoDB" id="679495at2759"/>
<dbReference type="Gene3D" id="1.20.1280.50">
    <property type="match status" value="1"/>
</dbReference>
<dbReference type="Pfam" id="PF24758">
    <property type="entry name" value="LRR_At5g56370"/>
    <property type="match status" value="1"/>
</dbReference>
<dbReference type="InterPro" id="IPR055411">
    <property type="entry name" value="LRR_FXL15/At3g58940/PEG3-like"/>
</dbReference>
<proteinExistence type="predicted"/>
<dbReference type="InterPro" id="IPR032675">
    <property type="entry name" value="LRR_dom_sf"/>
</dbReference>
<gene>
    <name evidence="2" type="ORF">BS78_K172800</name>
</gene>
<dbReference type="PROSITE" id="PS50181">
    <property type="entry name" value="FBOX"/>
    <property type="match status" value="1"/>
</dbReference>
<accession>A0A9W7XCB7</accession>
<evidence type="ECO:0000313" key="3">
    <source>
        <dbReference type="Proteomes" id="UP001164776"/>
    </source>
</evidence>
<dbReference type="InterPro" id="IPR055302">
    <property type="entry name" value="F-box_dom-containing"/>
</dbReference>
<reference evidence="2 3" key="1">
    <citation type="submission" date="2022-10" db="EMBL/GenBank/DDBJ databases">
        <title>WGS assembly of Paspalum vaginatum 540-79.</title>
        <authorList>
            <person name="Sun G."/>
            <person name="Wase N."/>
            <person name="Shu S."/>
            <person name="Jenkins J."/>
            <person name="Zhou B."/>
            <person name="Torres-Rodriguez J."/>
            <person name="Chen C."/>
            <person name="Sandor L."/>
            <person name="Plott C."/>
            <person name="Yoshinga Y."/>
            <person name="Daum C."/>
            <person name="Qi P."/>
            <person name="Barry K."/>
            <person name="Lipzen A."/>
            <person name="Berry L."/>
            <person name="Pedersen C."/>
            <person name="Gottilla T."/>
            <person name="Foltz A."/>
            <person name="Yu H."/>
            <person name="O'Malley R."/>
            <person name="Zhang C."/>
            <person name="Devos K."/>
            <person name="Sigmon B."/>
            <person name="Yu B."/>
            <person name="Obata T."/>
            <person name="Schmutz J."/>
            <person name="Schnable J."/>
        </authorList>
    </citation>
    <scope>NUCLEOTIDE SEQUENCE [LARGE SCALE GENOMIC DNA]</scope>
    <source>
        <strain evidence="3">cv. 540-79</strain>
    </source>
</reference>
<dbReference type="EMBL" id="MU629657">
    <property type="protein sequence ID" value="KAJ1255674.1"/>
    <property type="molecule type" value="Genomic_DNA"/>
</dbReference>
<protein>
    <recommendedName>
        <fullName evidence="1">F-box domain-containing protein</fullName>
    </recommendedName>
</protein>
<dbReference type="SMART" id="SM00256">
    <property type="entry name" value="FBOX"/>
    <property type="match status" value="1"/>
</dbReference>
<name>A0A9W7XCB7_9POAL</name>
<dbReference type="PANTHER" id="PTHR32141:SF26">
    <property type="entry name" value="OS08G0328600 PROTEIN"/>
    <property type="match status" value="1"/>
</dbReference>
<dbReference type="SUPFAM" id="SSF52047">
    <property type="entry name" value="RNI-like"/>
    <property type="match status" value="1"/>
</dbReference>
<feature type="domain" description="F-box" evidence="1">
    <location>
        <begin position="4"/>
        <end position="40"/>
    </location>
</feature>
<dbReference type="PANTHER" id="PTHR32141">
    <property type="match status" value="1"/>
</dbReference>
<dbReference type="InterPro" id="IPR036047">
    <property type="entry name" value="F-box-like_dom_sf"/>
</dbReference>
<dbReference type="SUPFAM" id="SSF81383">
    <property type="entry name" value="F-box domain"/>
    <property type="match status" value="1"/>
</dbReference>
<dbReference type="Gene3D" id="3.80.10.10">
    <property type="entry name" value="Ribonuclease Inhibitor"/>
    <property type="match status" value="1"/>
</dbReference>
<dbReference type="Proteomes" id="UP001164776">
    <property type="component" value="Unassembled WGS sequence"/>
</dbReference>
<dbReference type="InterPro" id="IPR001810">
    <property type="entry name" value="F-box_dom"/>
</dbReference>
<sequence length="466" mass="52673">MAAVDRLSALPDSVLARLLSFLDLEDAVNTTKLSRRWRTLWREADGVNLDTSCCTGHGYDGVMRTSPGMDALLTAPALQRLEELRVVLRAEFCQRCDEYVLLPPSRLPGASLRVLVLKGCTLGPPGAAVFGRLETLRMVHCKASPESLQAMLAAAPNLAALWLEHVVFKSEEAGVCYAEMAKRRVLLRCPDATVSVTLMHCHRTDGVFLDAPGVRSLRYHGFLDYFPFMSTAPSRTPPANLQRMELSICEYRFSRLRLLRLEFQHIRDIAVEPEEEDMFLRAFPDLKFMELGGYYETNGFGTARAIANLLQCCPSMQELNLKFKLLHGAKQRIYWPEDLRTPQLDLERSIESLKRMKSKTLSSVGDDGAISDDDVELSPLKARTFGCLDRQLRNIRIEFEMERFNCFVVKLAKFLVENAVVLEEMEVHDGDQRVYDHIHHKLAGWRSNSSKCKIKIVGEHKIGASP</sequence>
<dbReference type="InterPro" id="IPR053781">
    <property type="entry name" value="F-box_AtFBL13-like"/>
</dbReference>
<evidence type="ECO:0000259" key="1">
    <source>
        <dbReference type="PROSITE" id="PS50181"/>
    </source>
</evidence>
<keyword evidence="3" id="KW-1185">Reference proteome</keyword>
<comment type="caution">
    <text evidence="2">The sequence shown here is derived from an EMBL/GenBank/DDBJ whole genome shotgun (WGS) entry which is preliminary data.</text>
</comment>
<evidence type="ECO:0000313" key="2">
    <source>
        <dbReference type="EMBL" id="KAJ1255674.1"/>
    </source>
</evidence>
<organism evidence="2 3">
    <name type="scientific">Paspalum vaginatum</name>
    <name type="common">seashore paspalum</name>
    <dbReference type="NCBI Taxonomy" id="158149"/>
    <lineage>
        <taxon>Eukaryota</taxon>
        <taxon>Viridiplantae</taxon>
        <taxon>Streptophyta</taxon>
        <taxon>Embryophyta</taxon>
        <taxon>Tracheophyta</taxon>
        <taxon>Spermatophyta</taxon>
        <taxon>Magnoliopsida</taxon>
        <taxon>Liliopsida</taxon>
        <taxon>Poales</taxon>
        <taxon>Poaceae</taxon>
        <taxon>PACMAD clade</taxon>
        <taxon>Panicoideae</taxon>
        <taxon>Andropogonodae</taxon>
        <taxon>Paspaleae</taxon>
        <taxon>Paspalinae</taxon>
        <taxon>Paspalum</taxon>
    </lineage>
</organism>